<dbReference type="InterPro" id="IPR036388">
    <property type="entry name" value="WH-like_DNA-bd_sf"/>
</dbReference>
<keyword evidence="4" id="KW-1185">Reference proteome</keyword>
<dbReference type="PANTHER" id="PTHR34580">
    <property type="match status" value="1"/>
</dbReference>
<evidence type="ECO:0000313" key="3">
    <source>
        <dbReference type="EMBL" id="KMO37269.1"/>
    </source>
</evidence>
<accession>A0A0J6SU73</accession>
<dbReference type="InterPro" id="IPR013196">
    <property type="entry name" value="HTH_11"/>
</dbReference>
<dbReference type="SUPFAM" id="SSF46785">
    <property type="entry name" value="Winged helix' DNA-binding domain"/>
    <property type="match status" value="1"/>
</dbReference>
<dbReference type="Pfam" id="PF13280">
    <property type="entry name" value="WYL"/>
    <property type="match status" value="1"/>
</dbReference>
<dbReference type="InterPro" id="IPR051534">
    <property type="entry name" value="CBASS_pafABC_assoc_protein"/>
</dbReference>
<name>A0A0J6SU73_9HYPH</name>
<gene>
    <name evidence="3" type="ORF">VQ03_19460</name>
</gene>
<dbReference type="AlphaFoldDB" id="A0A0J6SU73"/>
<dbReference type="Gene3D" id="1.10.10.10">
    <property type="entry name" value="Winged helix-like DNA-binding domain superfamily/Winged helix DNA-binding domain"/>
    <property type="match status" value="1"/>
</dbReference>
<dbReference type="PANTHER" id="PTHR34580:SF3">
    <property type="entry name" value="PROTEIN PAFB"/>
    <property type="match status" value="1"/>
</dbReference>
<sequence length="225" mass="25178">MRTLRLFALLDHLRGRSAPISAEALADAFGVSTRTIYRDVVTLQAMGAPLRGEPGLGYQLDKGCFLPPLHLDPDEMDAVMLGMRLIAARGDETLAAAARRVSAKVGASMEPEKEEAYTRLPLRAVSRPTEEAAGANAHLSVLRTGIRRRTILEIAYRDLAENRSRRIVRPLGLTLFDTAWLLTAWCESRSAFRNFRVDRLLLVRSTGESFRHERGKRFEDYLATL</sequence>
<organism evidence="3 4">
    <name type="scientific">Methylobacterium tarhaniae</name>
    <dbReference type="NCBI Taxonomy" id="1187852"/>
    <lineage>
        <taxon>Bacteria</taxon>
        <taxon>Pseudomonadati</taxon>
        <taxon>Pseudomonadota</taxon>
        <taxon>Alphaproteobacteria</taxon>
        <taxon>Hyphomicrobiales</taxon>
        <taxon>Methylobacteriaceae</taxon>
        <taxon>Methylobacterium</taxon>
    </lineage>
</organism>
<dbReference type="PATRIC" id="fig|1187852.3.peg.1296"/>
<evidence type="ECO:0000259" key="2">
    <source>
        <dbReference type="Pfam" id="PF13280"/>
    </source>
</evidence>
<comment type="caution">
    <text evidence="3">The sequence shown here is derived from an EMBL/GenBank/DDBJ whole genome shotgun (WGS) entry which is preliminary data.</text>
</comment>
<dbReference type="PROSITE" id="PS52050">
    <property type="entry name" value="WYL"/>
    <property type="match status" value="1"/>
</dbReference>
<proteinExistence type="predicted"/>
<feature type="domain" description="WYL" evidence="2">
    <location>
        <begin position="138"/>
        <end position="202"/>
    </location>
</feature>
<dbReference type="RefSeq" id="WP_048452542.1">
    <property type="nucleotide sequence ID" value="NZ_JBNNPJ010000179.1"/>
</dbReference>
<dbReference type="EMBL" id="LABZ01000136">
    <property type="protein sequence ID" value="KMO37269.1"/>
    <property type="molecule type" value="Genomic_DNA"/>
</dbReference>
<dbReference type="Proteomes" id="UP000036449">
    <property type="component" value="Unassembled WGS sequence"/>
</dbReference>
<reference evidence="3 4" key="1">
    <citation type="submission" date="2015-03" db="EMBL/GenBank/DDBJ databases">
        <title>Genome sequencing of Methylobacterium tarhaniae DSM 25844.</title>
        <authorList>
            <person name="Chaudhry V."/>
            <person name="Patil P.B."/>
        </authorList>
    </citation>
    <scope>NUCLEOTIDE SEQUENCE [LARGE SCALE GENOMIC DNA]</scope>
    <source>
        <strain evidence="3 4">DSM 25844</strain>
    </source>
</reference>
<dbReference type="OrthoDB" id="9807255at2"/>
<evidence type="ECO:0000313" key="4">
    <source>
        <dbReference type="Proteomes" id="UP000036449"/>
    </source>
</evidence>
<dbReference type="InterPro" id="IPR036390">
    <property type="entry name" value="WH_DNA-bd_sf"/>
</dbReference>
<protein>
    <submittedName>
        <fullName evidence="3">DeoR faimly transcriptional regulator</fullName>
    </submittedName>
</protein>
<dbReference type="Pfam" id="PF08279">
    <property type="entry name" value="HTH_11"/>
    <property type="match status" value="1"/>
</dbReference>
<feature type="domain" description="Helix-turn-helix type 11" evidence="1">
    <location>
        <begin position="5"/>
        <end position="59"/>
    </location>
</feature>
<evidence type="ECO:0000259" key="1">
    <source>
        <dbReference type="Pfam" id="PF08279"/>
    </source>
</evidence>
<dbReference type="InterPro" id="IPR026881">
    <property type="entry name" value="WYL_dom"/>
</dbReference>